<sequence length="139" mass="15218">MRKSFLIFAAIIISGFIAGAVKAQSTLVDPGMSTHNYKHPNKAAKAKALKNDGIVVSNINTIESYSKQQNSRYVSTTPKYAPRATPLVVTRTYKKEAVDINPLISPRNYKTPNVTERSSSQDVAKIKSKADTLGYLSVD</sequence>
<proteinExistence type="predicted"/>
<evidence type="ECO:0000313" key="2">
    <source>
        <dbReference type="EMBL" id="MBE9462986.1"/>
    </source>
</evidence>
<keyword evidence="1" id="KW-0732">Signal</keyword>
<feature type="signal peptide" evidence="1">
    <location>
        <begin position="1"/>
        <end position="23"/>
    </location>
</feature>
<gene>
    <name evidence="2" type="ORF">IEE83_13955</name>
</gene>
<dbReference type="RefSeq" id="WP_194121148.1">
    <property type="nucleotide sequence ID" value="NZ_JACYGY010000001.1"/>
</dbReference>
<keyword evidence="3" id="KW-1185">Reference proteome</keyword>
<organism evidence="2 3">
    <name type="scientific">Dyadobacter subterraneus</name>
    <dbReference type="NCBI Taxonomy" id="2773304"/>
    <lineage>
        <taxon>Bacteria</taxon>
        <taxon>Pseudomonadati</taxon>
        <taxon>Bacteroidota</taxon>
        <taxon>Cytophagia</taxon>
        <taxon>Cytophagales</taxon>
        <taxon>Spirosomataceae</taxon>
        <taxon>Dyadobacter</taxon>
    </lineage>
</organism>
<name>A0ABR9WBY4_9BACT</name>
<reference evidence="3" key="1">
    <citation type="submission" date="2023-07" db="EMBL/GenBank/DDBJ databases">
        <title>Dyadobacter sp. nov 'subterranea' isolated from contaminted grondwater.</title>
        <authorList>
            <person name="Szabo I."/>
            <person name="Al-Omari J."/>
            <person name="Szerdahelyi S.G."/>
            <person name="Rado J."/>
        </authorList>
    </citation>
    <scope>NUCLEOTIDE SEQUENCE [LARGE SCALE GENOMIC DNA]</scope>
    <source>
        <strain evidence="3">UP-52</strain>
    </source>
</reference>
<evidence type="ECO:0000256" key="1">
    <source>
        <dbReference type="SAM" id="SignalP"/>
    </source>
</evidence>
<dbReference type="EMBL" id="JACYGY010000001">
    <property type="protein sequence ID" value="MBE9462986.1"/>
    <property type="molecule type" value="Genomic_DNA"/>
</dbReference>
<protein>
    <submittedName>
        <fullName evidence="2">Uncharacterized protein</fullName>
    </submittedName>
</protein>
<feature type="chain" id="PRO_5045204149" evidence="1">
    <location>
        <begin position="24"/>
        <end position="139"/>
    </location>
</feature>
<dbReference type="Proteomes" id="UP000634134">
    <property type="component" value="Unassembled WGS sequence"/>
</dbReference>
<evidence type="ECO:0000313" key="3">
    <source>
        <dbReference type="Proteomes" id="UP000634134"/>
    </source>
</evidence>
<accession>A0ABR9WBY4</accession>
<comment type="caution">
    <text evidence="2">The sequence shown here is derived from an EMBL/GenBank/DDBJ whole genome shotgun (WGS) entry which is preliminary data.</text>
</comment>